<comment type="caution">
    <text evidence="6">The sequence shown here is derived from an EMBL/GenBank/DDBJ whole genome shotgun (WGS) entry which is preliminary data.</text>
</comment>
<comment type="subcellular location">
    <subcellularLocation>
        <location evidence="1">Cytoplasm</location>
    </subcellularLocation>
</comment>
<dbReference type="SUPFAM" id="SSF52075">
    <property type="entry name" value="Outer arm dynein light chain 1"/>
    <property type="match status" value="1"/>
</dbReference>
<name>A0A1W0WZ49_HYPEX</name>
<evidence type="ECO:0000256" key="4">
    <source>
        <dbReference type="ARBA" id="ARBA00022614"/>
    </source>
</evidence>
<evidence type="ECO:0000256" key="5">
    <source>
        <dbReference type="ARBA" id="ARBA00022737"/>
    </source>
</evidence>
<dbReference type="Proteomes" id="UP000192578">
    <property type="component" value="Unassembled WGS sequence"/>
</dbReference>
<evidence type="ECO:0000313" key="6">
    <source>
        <dbReference type="EMBL" id="OQV20486.1"/>
    </source>
</evidence>
<sequence length="184" mass="21168">MAHPPLDFGFRDLLHPADLLTQTPRRKIDHECPIGPDGKLYDTQALKLNNNKFLSVAGLPEILPRILVNPEAISWVDLSFNNLTHVEPVLLQLKNLQILYLHGNNIIDFPHLEILNGGITIRTLTLHGNPVDRTVGYRFIVISWLRQLKNLDFSVVTDFDRMQSEVWGRKWLMIKAKLKKEDGY</sequence>
<keyword evidence="7" id="KW-1185">Reference proteome</keyword>
<evidence type="ECO:0000313" key="7">
    <source>
        <dbReference type="Proteomes" id="UP000192578"/>
    </source>
</evidence>
<dbReference type="EMBL" id="MTYJ01000030">
    <property type="protein sequence ID" value="OQV20486.1"/>
    <property type="molecule type" value="Genomic_DNA"/>
</dbReference>
<dbReference type="Pfam" id="PF00560">
    <property type="entry name" value="LRR_1"/>
    <property type="match status" value="1"/>
</dbReference>
<dbReference type="PANTHER" id="PTHR46545">
    <property type="entry name" value="LEUCINE-RICH REPEAT-CONTAINING PROTEIN 51"/>
    <property type="match status" value="1"/>
</dbReference>
<dbReference type="PROSITE" id="PS51450">
    <property type="entry name" value="LRR"/>
    <property type="match status" value="1"/>
</dbReference>
<gene>
    <name evidence="6" type="ORF">BV898_05531</name>
</gene>
<keyword evidence="4" id="KW-0433">Leucine-rich repeat</keyword>
<keyword evidence="3" id="KW-0963">Cytoplasm</keyword>
<dbReference type="InterPro" id="IPR032675">
    <property type="entry name" value="LRR_dom_sf"/>
</dbReference>
<dbReference type="OrthoDB" id="676979at2759"/>
<keyword evidence="5" id="KW-0677">Repeat</keyword>
<dbReference type="InterPro" id="IPR001611">
    <property type="entry name" value="Leu-rich_rpt"/>
</dbReference>
<reference evidence="7" key="1">
    <citation type="submission" date="2017-01" db="EMBL/GenBank/DDBJ databases">
        <title>Comparative genomics of anhydrobiosis in the tardigrade Hypsibius dujardini.</title>
        <authorList>
            <person name="Yoshida Y."/>
            <person name="Koutsovoulos G."/>
            <person name="Laetsch D."/>
            <person name="Stevens L."/>
            <person name="Kumar S."/>
            <person name="Horikawa D."/>
            <person name="Ishino K."/>
            <person name="Komine S."/>
            <person name="Tomita M."/>
            <person name="Blaxter M."/>
            <person name="Arakawa K."/>
        </authorList>
    </citation>
    <scope>NUCLEOTIDE SEQUENCE [LARGE SCALE GENOMIC DNA]</scope>
    <source>
        <strain evidence="7">Z151</strain>
    </source>
</reference>
<protein>
    <recommendedName>
        <fullName evidence="2">Leucine-rich repeat-containing protein 51</fullName>
    </recommendedName>
</protein>
<evidence type="ECO:0000256" key="1">
    <source>
        <dbReference type="ARBA" id="ARBA00004496"/>
    </source>
</evidence>
<evidence type="ECO:0000256" key="2">
    <source>
        <dbReference type="ARBA" id="ARBA00014223"/>
    </source>
</evidence>
<proteinExistence type="predicted"/>
<evidence type="ECO:0000256" key="3">
    <source>
        <dbReference type="ARBA" id="ARBA00022490"/>
    </source>
</evidence>
<dbReference type="Gene3D" id="3.80.10.10">
    <property type="entry name" value="Ribonuclease Inhibitor"/>
    <property type="match status" value="1"/>
</dbReference>
<dbReference type="AlphaFoldDB" id="A0A1W0WZ49"/>
<accession>A0A1W0WZ49</accession>
<dbReference type="GO" id="GO:0005737">
    <property type="term" value="C:cytoplasm"/>
    <property type="evidence" value="ECO:0007669"/>
    <property type="project" value="UniProtKB-SubCell"/>
</dbReference>
<organism evidence="6 7">
    <name type="scientific">Hypsibius exemplaris</name>
    <name type="common">Freshwater tardigrade</name>
    <dbReference type="NCBI Taxonomy" id="2072580"/>
    <lineage>
        <taxon>Eukaryota</taxon>
        <taxon>Metazoa</taxon>
        <taxon>Ecdysozoa</taxon>
        <taxon>Tardigrada</taxon>
        <taxon>Eutardigrada</taxon>
        <taxon>Parachela</taxon>
        <taxon>Hypsibioidea</taxon>
        <taxon>Hypsibiidae</taxon>
        <taxon>Hypsibius</taxon>
    </lineage>
</organism>
<dbReference type="PANTHER" id="PTHR46545:SF1">
    <property type="entry name" value="LEUCINE-RICH REPEAT-CONTAINING PROTEIN 51"/>
    <property type="match status" value="1"/>
</dbReference>